<dbReference type="AlphaFoldDB" id="A0A4U8U725"/>
<dbReference type="InterPro" id="IPR007398">
    <property type="entry name" value="BioG"/>
</dbReference>
<gene>
    <name evidence="1" type="ORF">LS79_007745</name>
</gene>
<evidence type="ECO:0000313" key="1">
    <source>
        <dbReference type="EMBL" id="TLE09524.1"/>
    </source>
</evidence>
<reference evidence="1 2" key="1">
    <citation type="journal article" date="2014" name="Genome Announc.">
        <title>Draft genome sequences of eight enterohepatic helicobacter species isolated from both laboratory and wild rodents.</title>
        <authorList>
            <person name="Sheh A."/>
            <person name="Shen Z."/>
            <person name="Fox J.G."/>
        </authorList>
    </citation>
    <scope>NUCLEOTIDE SEQUENCE [LARGE SCALE GENOMIC DNA]</scope>
    <source>
        <strain evidence="1 2">ATCC 49320</strain>
    </source>
</reference>
<evidence type="ECO:0000313" key="2">
    <source>
        <dbReference type="Proteomes" id="UP000029857"/>
    </source>
</evidence>
<name>A0A4U8U725_9HELI</name>
<dbReference type="Pfam" id="PF04301">
    <property type="entry name" value="BioG"/>
    <property type="match status" value="1"/>
</dbReference>
<protein>
    <submittedName>
        <fullName evidence="1">DUF452 family protein</fullName>
    </submittedName>
</protein>
<organism evidence="1 2">
    <name type="scientific">Helicobacter bilis</name>
    <dbReference type="NCBI Taxonomy" id="37372"/>
    <lineage>
        <taxon>Bacteria</taxon>
        <taxon>Pseudomonadati</taxon>
        <taxon>Campylobacterota</taxon>
        <taxon>Epsilonproteobacteria</taxon>
        <taxon>Campylobacterales</taxon>
        <taxon>Helicobacteraceae</taxon>
        <taxon>Helicobacter</taxon>
    </lineage>
</organism>
<sequence length="214" mass="24835">MQTYWLHKNTDSKILILFFAGFASHYTHYTHLDSKANVLLLHDYTDFTFDINLELEKYDSIYLVAYSMGVSIAARLPLFHISLSRRIALSGTESGIDKLKGINPAIFRHTIKNLNIDDFKRAIFGENLDRTKDFHFASISRLKNELQCIYDFCMTTPHTPLTWDRIYIAKNDTLFLPQTCHKAFENSKSAICELASWHYPFFAFDTWEGLCAIN</sequence>
<dbReference type="RefSeq" id="WP_034563984.1">
    <property type="nucleotide sequence ID" value="NZ_CAMCCI010000106.1"/>
</dbReference>
<dbReference type="EMBL" id="JRPJ02000029">
    <property type="protein sequence ID" value="TLE09524.1"/>
    <property type="molecule type" value="Genomic_DNA"/>
</dbReference>
<accession>A0A4U8U725</accession>
<proteinExistence type="predicted"/>
<dbReference type="SUPFAM" id="SSF53474">
    <property type="entry name" value="alpha/beta-Hydrolases"/>
    <property type="match status" value="1"/>
</dbReference>
<dbReference type="InterPro" id="IPR029058">
    <property type="entry name" value="AB_hydrolase_fold"/>
</dbReference>
<comment type="caution">
    <text evidence="1">The sequence shown here is derived from an EMBL/GenBank/DDBJ whole genome shotgun (WGS) entry which is preliminary data.</text>
</comment>
<dbReference type="Proteomes" id="UP000029857">
    <property type="component" value="Unassembled WGS sequence"/>
</dbReference>